<dbReference type="AlphaFoldDB" id="A0AAV4KR43"/>
<accession>A0AAV4KR43</accession>
<evidence type="ECO:0000313" key="3">
    <source>
        <dbReference type="Proteomes" id="UP000642014"/>
    </source>
</evidence>
<feature type="transmembrane region" description="Helical" evidence="1">
    <location>
        <begin position="76"/>
        <end position="96"/>
    </location>
</feature>
<keyword evidence="1" id="KW-1133">Transmembrane helix</keyword>
<evidence type="ECO:0008006" key="4">
    <source>
        <dbReference type="Google" id="ProtNLM"/>
    </source>
</evidence>
<gene>
    <name evidence="2" type="ORF">GCM10010497_43530</name>
</gene>
<proteinExistence type="predicted"/>
<reference evidence="2 3" key="1">
    <citation type="journal article" date="2014" name="Int. J. Syst. Evol. Microbiol.">
        <title>Complete genome sequence of Corynebacterium casei LMG S-19264T (=DSM 44701T), isolated from a smear-ripened cheese.</title>
        <authorList>
            <consortium name="US DOE Joint Genome Institute (JGI-PGF)"/>
            <person name="Walter F."/>
            <person name="Albersmeier A."/>
            <person name="Kalinowski J."/>
            <person name="Ruckert C."/>
        </authorList>
    </citation>
    <scope>NUCLEOTIDE SEQUENCE [LARGE SCALE GENOMIC DNA]</scope>
    <source>
        <strain evidence="2 3">JCM 4205</strain>
    </source>
</reference>
<dbReference type="Proteomes" id="UP000642014">
    <property type="component" value="Unassembled WGS sequence"/>
</dbReference>
<feature type="transmembrane region" description="Helical" evidence="1">
    <location>
        <begin position="20"/>
        <end position="41"/>
    </location>
</feature>
<name>A0AAV4KR43_9ACTN</name>
<evidence type="ECO:0000313" key="2">
    <source>
        <dbReference type="EMBL" id="GGR35990.1"/>
    </source>
</evidence>
<dbReference type="EMBL" id="BMSJ01000008">
    <property type="protein sequence ID" value="GGR35990.1"/>
    <property type="molecule type" value="Genomic_DNA"/>
</dbReference>
<sequence>MAGRGVEFLKEFVVETAGELVLQFLACGLFVGLVFLAAWGWSVSPALTGAGGGLFALFTGYGLWEMFRGSERHRKGRLASAAVVTTTVVLAFAYYASNCYC</sequence>
<feature type="transmembrane region" description="Helical" evidence="1">
    <location>
        <begin position="47"/>
        <end position="64"/>
    </location>
</feature>
<comment type="caution">
    <text evidence="2">The sequence shown here is derived from an EMBL/GenBank/DDBJ whole genome shotgun (WGS) entry which is preliminary data.</text>
</comment>
<keyword evidence="1" id="KW-0812">Transmembrane</keyword>
<keyword evidence="1" id="KW-0472">Membrane</keyword>
<protein>
    <recommendedName>
        <fullName evidence="4">Lysine transporter LysE</fullName>
    </recommendedName>
</protein>
<evidence type="ECO:0000256" key="1">
    <source>
        <dbReference type="SAM" id="Phobius"/>
    </source>
</evidence>
<organism evidence="2 3">
    <name type="scientific">Streptomyces cinereoruber</name>
    <dbReference type="NCBI Taxonomy" id="67260"/>
    <lineage>
        <taxon>Bacteria</taxon>
        <taxon>Bacillati</taxon>
        <taxon>Actinomycetota</taxon>
        <taxon>Actinomycetes</taxon>
        <taxon>Kitasatosporales</taxon>
        <taxon>Streptomycetaceae</taxon>
        <taxon>Streptomyces</taxon>
    </lineage>
</organism>